<proteinExistence type="predicted"/>
<gene>
    <name evidence="1" type="ORF">Taro_030375</name>
</gene>
<dbReference type="Proteomes" id="UP000652761">
    <property type="component" value="Unassembled WGS sequence"/>
</dbReference>
<keyword evidence="2" id="KW-1185">Reference proteome</keyword>
<evidence type="ECO:0000313" key="2">
    <source>
        <dbReference type="Proteomes" id="UP000652761"/>
    </source>
</evidence>
<name>A0A843VG63_COLES</name>
<dbReference type="EMBL" id="NMUH01002083">
    <property type="protein sequence ID" value="MQL97672.1"/>
    <property type="molecule type" value="Genomic_DNA"/>
</dbReference>
<sequence>MSMEATSNCRNIFFKFWSLSNALCTGFARPPCQACARARPHGASRAPWRGHVRPYGGIVSSFHWSMRGKKYKWKVHNSSTLNFSVILYLSK</sequence>
<comment type="caution">
    <text evidence="1">The sequence shown here is derived from an EMBL/GenBank/DDBJ whole genome shotgun (WGS) entry which is preliminary data.</text>
</comment>
<protein>
    <submittedName>
        <fullName evidence="1">Uncharacterized protein</fullName>
    </submittedName>
</protein>
<evidence type="ECO:0000313" key="1">
    <source>
        <dbReference type="EMBL" id="MQL97672.1"/>
    </source>
</evidence>
<reference evidence="1" key="1">
    <citation type="submission" date="2017-07" db="EMBL/GenBank/DDBJ databases">
        <title>Taro Niue Genome Assembly and Annotation.</title>
        <authorList>
            <person name="Atibalentja N."/>
            <person name="Keating K."/>
            <person name="Fields C.J."/>
        </authorList>
    </citation>
    <scope>NUCLEOTIDE SEQUENCE</scope>
    <source>
        <strain evidence="1">Niue_2</strain>
        <tissue evidence="1">Leaf</tissue>
    </source>
</reference>
<accession>A0A843VG63</accession>
<dbReference type="AlphaFoldDB" id="A0A843VG63"/>
<organism evidence="1 2">
    <name type="scientific">Colocasia esculenta</name>
    <name type="common">Wild taro</name>
    <name type="synonym">Arum esculentum</name>
    <dbReference type="NCBI Taxonomy" id="4460"/>
    <lineage>
        <taxon>Eukaryota</taxon>
        <taxon>Viridiplantae</taxon>
        <taxon>Streptophyta</taxon>
        <taxon>Embryophyta</taxon>
        <taxon>Tracheophyta</taxon>
        <taxon>Spermatophyta</taxon>
        <taxon>Magnoliopsida</taxon>
        <taxon>Liliopsida</taxon>
        <taxon>Araceae</taxon>
        <taxon>Aroideae</taxon>
        <taxon>Colocasieae</taxon>
        <taxon>Colocasia</taxon>
    </lineage>
</organism>